<proteinExistence type="predicted"/>
<name>A0A4Y7KSI5_PAPSO</name>
<evidence type="ECO:0000313" key="4">
    <source>
        <dbReference type="Proteomes" id="UP000316621"/>
    </source>
</evidence>
<dbReference type="Proteomes" id="UP000316621">
    <property type="component" value="Chromosome 8"/>
</dbReference>
<keyword evidence="2" id="KW-1133">Transmembrane helix</keyword>
<keyword evidence="2" id="KW-0472">Membrane</keyword>
<sequence length="206" mass="24507">MFKMKFMKFVEAGAIVDQIELGTLHPFDAVVIPARKFDALMDKLGVYPSYEKPGVYPHHLQRFTEQIESLEECVDETMSLWEVQVGSTRERFSNQKMKVTLYQLLGTRLLCLWVMFLQLLLKTWQTIPTIRYLRNRAVIFLADQWPEFKTRQHRNPTNRRKCKATQHHQQTTMKEKRENLMKRIGMKLLHLVKYKPPTLHIADNNF</sequence>
<feature type="transmembrane region" description="Helical" evidence="2">
    <location>
        <begin position="99"/>
        <end position="121"/>
    </location>
</feature>
<protein>
    <submittedName>
        <fullName evidence="3">Uncharacterized protein</fullName>
    </submittedName>
</protein>
<keyword evidence="2" id="KW-0812">Transmembrane</keyword>
<evidence type="ECO:0000256" key="2">
    <source>
        <dbReference type="SAM" id="Phobius"/>
    </source>
</evidence>
<accession>A0A4Y7KSI5</accession>
<dbReference type="AlphaFoldDB" id="A0A4Y7KSI5"/>
<feature type="region of interest" description="Disordered" evidence="1">
    <location>
        <begin position="152"/>
        <end position="175"/>
    </location>
</feature>
<dbReference type="Gramene" id="RZC75118">
    <property type="protein sequence ID" value="RZC75118"/>
    <property type="gene ID" value="C5167_050601"/>
</dbReference>
<evidence type="ECO:0000313" key="3">
    <source>
        <dbReference type="EMBL" id="RZC75118.1"/>
    </source>
</evidence>
<organism evidence="3 4">
    <name type="scientific">Papaver somniferum</name>
    <name type="common">Opium poppy</name>
    <dbReference type="NCBI Taxonomy" id="3469"/>
    <lineage>
        <taxon>Eukaryota</taxon>
        <taxon>Viridiplantae</taxon>
        <taxon>Streptophyta</taxon>
        <taxon>Embryophyta</taxon>
        <taxon>Tracheophyta</taxon>
        <taxon>Spermatophyta</taxon>
        <taxon>Magnoliopsida</taxon>
        <taxon>Ranunculales</taxon>
        <taxon>Papaveraceae</taxon>
        <taxon>Papaveroideae</taxon>
        <taxon>Papaver</taxon>
    </lineage>
</organism>
<feature type="compositionally biased region" description="Basic residues" evidence="1">
    <location>
        <begin position="152"/>
        <end position="166"/>
    </location>
</feature>
<gene>
    <name evidence="3" type="ORF">C5167_050601</name>
</gene>
<keyword evidence="4" id="KW-1185">Reference proteome</keyword>
<dbReference type="EMBL" id="CM010722">
    <property type="protein sequence ID" value="RZC75118.1"/>
    <property type="molecule type" value="Genomic_DNA"/>
</dbReference>
<evidence type="ECO:0000256" key="1">
    <source>
        <dbReference type="SAM" id="MobiDB-lite"/>
    </source>
</evidence>
<reference evidence="3 4" key="1">
    <citation type="journal article" date="2018" name="Science">
        <title>The opium poppy genome and morphinan production.</title>
        <authorList>
            <person name="Guo L."/>
            <person name="Winzer T."/>
            <person name="Yang X."/>
            <person name="Li Y."/>
            <person name="Ning Z."/>
            <person name="He Z."/>
            <person name="Teodor R."/>
            <person name="Lu Y."/>
            <person name="Bowser T.A."/>
            <person name="Graham I.A."/>
            <person name="Ye K."/>
        </authorList>
    </citation>
    <scope>NUCLEOTIDE SEQUENCE [LARGE SCALE GENOMIC DNA]</scope>
    <source>
        <strain evidence="4">cv. HN1</strain>
        <tissue evidence="3">Leaves</tissue>
    </source>
</reference>